<feature type="non-terminal residue" evidence="2">
    <location>
        <position position="1"/>
    </location>
</feature>
<accession>A0A4Y2W7J5</accession>
<dbReference type="Proteomes" id="UP000499080">
    <property type="component" value="Unassembled WGS sequence"/>
</dbReference>
<proteinExistence type="predicted"/>
<evidence type="ECO:0000313" key="2">
    <source>
        <dbReference type="EMBL" id="GBO32554.1"/>
    </source>
</evidence>
<reference evidence="2 3" key="1">
    <citation type="journal article" date="2019" name="Sci. Rep.">
        <title>Orb-weaving spider Araneus ventricosus genome elucidates the spidroin gene catalogue.</title>
        <authorList>
            <person name="Kono N."/>
            <person name="Nakamura H."/>
            <person name="Ohtoshi R."/>
            <person name="Moran D.A.P."/>
            <person name="Shinohara A."/>
            <person name="Yoshida Y."/>
            <person name="Fujiwara M."/>
            <person name="Mori M."/>
            <person name="Tomita M."/>
            <person name="Arakawa K."/>
        </authorList>
    </citation>
    <scope>NUCLEOTIDE SEQUENCE [LARGE SCALE GENOMIC DNA]</scope>
</reference>
<evidence type="ECO:0000313" key="3">
    <source>
        <dbReference type="Proteomes" id="UP000499080"/>
    </source>
</evidence>
<dbReference type="EMBL" id="BGPR01056031">
    <property type="protein sequence ID" value="GBO32554.1"/>
    <property type="molecule type" value="Genomic_DNA"/>
</dbReference>
<comment type="caution">
    <text evidence="2">The sequence shown here is derived from an EMBL/GenBank/DDBJ whole genome shotgun (WGS) entry which is preliminary data.</text>
</comment>
<name>A0A4Y2W7J5_ARAVE</name>
<organism evidence="2 3">
    <name type="scientific">Araneus ventricosus</name>
    <name type="common">Orbweaver spider</name>
    <name type="synonym">Epeira ventricosa</name>
    <dbReference type="NCBI Taxonomy" id="182803"/>
    <lineage>
        <taxon>Eukaryota</taxon>
        <taxon>Metazoa</taxon>
        <taxon>Ecdysozoa</taxon>
        <taxon>Arthropoda</taxon>
        <taxon>Chelicerata</taxon>
        <taxon>Arachnida</taxon>
        <taxon>Araneae</taxon>
        <taxon>Araneomorphae</taxon>
        <taxon>Entelegynae</taxon>
        <taxon>Araneoidea</taxon>
        <taxon>Araneidae</taxon>
        <taxon>Araneus</taxon>
    </lineage>
</organism>
<evidence type="ECO:0000256" key="1">
    <source>
        <dbReference type="SAM" id="MobiDB-lite"/>
    </source>
</evidence>
<keyword evidence="3" id="KW-1185">Reference proteome</keyword>
<gene>
    <name evidence="2" type="ORF">AVEN_271637_1</name>
</gene>
<feature type="compositionally biased region" description="Acidic residues" evidence="1">
    <location>
        <begin position="1"/>
        <end position="11"/>
    </location>
</feature>
<dbReference type="AlphaFoldDB" id="A0A4Y2W7J5"/>
<feature type="region of interest" description="Disordered" evidence="1">
    <location>
        <begin position="1"/>
        <end position="25"/>
    </location>
</feature>
<sequence length="25" mass="2837">ADSDSDNDVDMGFDRQQMKFSAQQT</sequence>
<protein>
    <submittedName>
        <fullName evidence="2">Uncharacterized protein</fullName>
    </submittedName>
</protein>